<feature type="repeat" description="Cell wall-binding" evidence="2">
    <location>
        <begin position="977"/>
        <end position="996"/>
    </location>
</feature>
<proteinExistence type="predicted"/>
<comment type="caution">
    <text evidence="4">The sequence shown here is derived from an EMBL/GenBank/DDBJ whole genome shotgun (WGS) entry which is preliminary data.</text>
</comment>
<dbReference type="Proteomes" id="UP000191056">
    <property type="component" value="Unassembled WGS sequence"/>
</dbReference>
<gene>
    <name evidence="4" type="primary">toxA_1</name>
    <name evidence="4" type="ORF">CLCHR_01460</name>
</gene>
<dbReference type="InterPro" id="IPR025883">
    <property type="entry name" value="Cadherin-like_domain"/>
</dbReference>
<dbReference type="Gene3D" id="2.10.270.10">
    <property type="entry name" value="Cholin Binding"/>
    <property type="match status" value="2"/>
</dbReference>
<evidence type="ECO:0000256" key="1">
    <source>
        <dbReference type="ARBA" id="ARBA00022737"/>
    </source>
</evidence>
<feature type="repeat" description="Cell wall-binding" evidence="2">
    <location>
        <begin position="957"/>
        <end position="976"/>
    </location>
</feature>
<keyword evidence="1" id="KW-0677">Repeat</keyword>
<feature type="domain" description="Cadherin-like beta-sandwich-like" evidence="3">
    <location>
        <begin position="660"/>
        <end position="759"/>
    </location>
</feature>
<protein>
    <submittedName>
        <fullName evidence="4">Toxin A</fullName>
    </submittedName>
</protein>
<dbReference type="RefSeq" id="WP_079437740.1">
    <property type="nucleotide sequence ID" value="NZ_MZGT01000002.1"/>
</dbReference>
<dbReference type="InterPro" id="IPR018337">
    <property type="entry name" value="Cell_wall/Cho-bd_repeat"/>
</dbReference>
<name>A0A1V4J1Z2_9CLOT</name>
<accession>A0A1V4J1Z2</accession>
<evidence type="ECO:0000259" key="3">
    <source>
        <dbReference type="Pfam" id="PF12733"/>
    </source>
</evidence>
<evidence type="ECO:0000313" key="4">
    <source>
        <dbReference type="EMBL" id="OPJ66045.1"/>
    </source>
</evidence>
<dbReference type="Pfam" id="PF12733">
    <property type="entry name" value="Cadherin-like"/>
    <property type="match status" value="2"/>
</dbReference>
<dbReference type="OrthoDB" id="2663432at2"/>
<keyword evidence="5" id="KW-1185">Reference proteome</keyword>
<dbReference type="Pfam" id="PF19127">
    <property type="entry name" value="Choline_bind_3"/>
    <property type="match status" value="1"/>
</dbReference>
<dbReference type="PROSITE" id="PS51170">
    <property type="entry name" value="CW"/>
    <property type="match status" value="2"/>
</dbReference>
<feature type="domain" description="Cadherin-like beta-sandwich-like" evidence="3">
    <location>
        <begin position="781"/>
        <end position="858"/>
    </location>
</feature>
<dbReference type="AlphaFoldDB" id="A0A1V4J1Z2"/>
<evidence type="ECO:0000313" key="5">
    <source>
        <dbReference type="Proteomes" id="UP000191056"/>
    </source>
</evidence>
<dbReference type="EMBL" id="MZGT01000002">
    <property type="protein sequence ID" value="OPJ66045.1"/>
    <property type="molecule type" value="Genomic_DNA"/>
</dbReference>
<dbReference type="STRING" id="225345.CLCHR_01460"/>
<reference evidence="4 5" key="1">
    <citation type="submission" date="2017-03" db="EMBL/GenBank/DDBJ databases">
        <title>Genome sequence of Clostridium chromiireducens DSM 23318.</title>
        <authorList>
            <person name="Poehlein A."/>
            <person name="Daniel R."/>
        </authorList>
    </citation>
    <scope>NUCLEOTIDE SEQUENCE [LARGE SCALE GENOMIC DNA]</scope>
    <source>
        <strain evidence="4 5">DSM 23318</strain>
    </source>
</reference>
<sequence>MEKMKKRFIALLVIFTSIISFLPEGFIEQAVSAATIGTDATAITVTADGAKLTPRTDTTTSEKIYSTTSVTGAFTISLSADDITDRSTLESQAKSGKKSTSGIVAKRIDIMTINGTSWQTVDGNAILVDQGISIGDAGNSSGSTSKIVGKVINGLPLGVNRIEYKITITTQDVIYTPADSANNTIEKIETQNPVPTTYANDKITVEHGTQYVVGKINPMMFNAYVGESTYFDTNTGEVLDTKLSQNNTVPFLYSTVATPDKSMPLRYTFDVPDSTSTLKYNMTFDSTMSLTGAKVYKNGKPATEGTEYKIDGHMLIGNLERLGQSDLIVVRLSSSNNSNNIQKVYSIEIKYNNLNADSDYSLKESGITKADYNDDSSVLAYVGKKFDVTTNTNGFKEYSGKIYVDPRARLISIDPTLIKSKDTVAYVVTNRYTDSTGTTRVAKSELKNGEQYIDFMASSTSNIIQIDVYAGKDGSVTNSSKILARYLLTVYKLAGSSFSMNLAFDNNDSNDNTYLTQPGVKDNIIDNFITSRRTYDLYTKNSDMVNVSFTGARSNKNEYIRVWLSDSVDGNNLVEATASVNNGLDSSNKRSASLDVSLNKAKKIVIQAYYDNFYTTQSTAGTPNYESKPLGDKYVFYLPNNYDNGNPGSGEDSNEASLNSLKINGYTLTNSDGNQGFSSDKYSYTTTVAKEDTTEKITVVPQDTSVKSIVGTIDGSNESYNFVSGEAEQIALNSSGKTTLRIVVTAQDGTTSKTYTVVIKNNTKGSDATLKNVILSTGDYNFDPTENVTKVRVDQNITSVKVTPVPQDSKSTTTVNGEDYTATPISVSIRGAQKTEIQIVVTSEDGAESNTYTLEVYRVDSSNWNDDSDGGDQYDDDQFYDEYNDCWVDLTKYEEWGTVNGKPAYFDKKNRQVKDAWISTGGKYYYLNNLGYRASGWKVDNKTGQTYYLDPATGEMRKGWMNLNNSWYYLGQNGLMQKGWVYLNGKWYYFTPNGQMAVNQTMYVDGKVYNFGQDGAVRA</sequence>
<evidence type="ECO:0000256" key="2">
    <source>
        <dbReference type="PROSITE-ProRule" id="PRU00591"/>
    </source>
</evidence>
<dbReference type="SUPFAM" id="SSF69360">
    <property type="entry name" value="Cell wall binding repeat"/>
    <property type="match status" value="1"/>
</dbReference>
<organism evidence="4 5">
    <name type="scientific">Clostridium chromiireducens</name>
    <dbReference type="NCBI Taxonomy" id="225345"/>
    <lineage>
        <taxon>Bacteria</taxon>
        <taxon>Bacillati</taxon>
        <taxon>Bacillota</taxon>
        <taxon>Clostridia</taxon>
        <taxon>Eubacteriales</taxon>
        <taxon>Clostridiaceae</taxon>
        <taxon>Clostridium</taxon>
    </lineage>
</organism>